<comment type="caution">
    <text evidence="2">The sequence shown here is derived from an EMBL/GenBank/DDBJ whole genome shotgun (WGS) entry which is preliminary data.</text>
</comment>
<comment type="similarity">
    <text evidence="1">Belongs to the WXG100 family.</text>
</comment>
<dbReference type="InterPro" id="IPR036689">
    <property type="entry name" value="ESAT-6-like_sf"/>
</dbReference>
<name>A0ABR4YP98_9MYCO</name>
<dbReference type="SUPFAM" id="SSF140453">
    <property type="entry name" value="EsxAB dimer-like"/>
    <property type="match status" value="1"/>
</dbReference>
<proteinExistence type="inferred from homology"/>
<organism evidence="2 3">
    <name type="scientific">Mycolicibacterium setense</name>
    <dbReference type="NCBI Taxonomy" id="431269"/>
    <lineage>
        <taxon>Bacteria</taxon>
        <taxon>Bacillati</taxon>
        <taxon>Actinomycetota</taxon>
        <taxon>Actinomycetes</taxon>
        <taxon>Mycobacteriales</taxon>
        <taxon>Mycobacteriaceae</taxon>
        <taxon>Mycolicibacterium</taxon>
    </lineage>
</organism>
<dbReference type="Gene3D" id="1.10.287.1060">
    <property type="entry name" value="ESAT-6-like"/>
    <property type="match status" value="1"/>
</dbReference>
<evidence type="ECO:0000313" key="3">
    <source>
        <dbReference type="Proteomes" id="UP000031004"/>
    </source>
</evidence>
<dbReference type="Proteomes" id="UP000031004">
    <property type="component" value="Unassembled WGS sequence"/>
</dbReference>
<dbReference type="EMBL" id="JTLZ01000012">
    <property type="protein sequence ID" value="KHO20557.1"/>
    <property type="molecule type" value="Genomic_DNA"/>
</dbReference>
<evidence type="ECO:0000256" key="1">
    <source>
        <dbReference type="RuleBase" id="RU362001"/>
    </source>
</evidence>
<evidence type="ECO:0000313" key="2">
    <source>
        <dbReference type="EMBL" id="KHO20557.1"/>
    </source>
</evidence>
<dbReference type="NCBIfam" id="TIGR03930">
    <property type="entry name" value="WXG100_ESAT6"/>
    <property type="match status" value="1"/>
</dbReference>
<gene>
    <name evidence="2" type="ORF">QQ44_27880</name>
</gene>
<dbReference type="InterPro" id="IPR010310">
    <property type="entry name" value="T7SS_ESAT-6-like"/>
</dbReference>
<sequence>MPGLTADPAVLAKEASNFERIAGELNTVMHRVDQIGGQLSANLKGAAGTAAHSAVIRFQEAATKVNTELDEISSNIGVTGTDYVGTDDDQATALGSTVNMW</sequence>
<reference evidence="2 3" key="1">
    <citation type="submission" date="2014-11" db="EMBL/GenBank/DDBJ databases">
        <title>Mycobacterium setense Manresensis Genome.</title>
        <authorList>
            <person name="Rech G."/>
            <person name="Sumoy L."/>
        </authorList>
    </citation>
    <scope>NUCLEOTIDE SEQUENCE [LARGE SCALE GENOMIC DNA]</scope>
    <source>
        <strain evidence="2 3">Manresensis</strain>
    </source>
</reference>
<accession>A0ABR4YP98</accession>
<dbReference type="Pfam" id="PF06013">
    <property type="entry name" value="WXG100"/>
    <property type="match status" value="1"/>
</dbReference>
<keyword evidence="3" id="KW-1185">Reference proteome</keyword>
<protein>
    <recommendedName>
        <fullName evidence="1">ESAT-6-like protein</fullName>
    </recommendedName>
</protein>